<keyword evidence="5" id="KW-0970">Cilium biogenesis/degradation</keyword>
<evidence type="ECO:0000256" key="2">
    <source>
        <dbReference type="ARBA" id="ARBA00004138"/>
    </source>
</evidence>
<keyword evidence="4" id="KW-0963">Cytoplasm</keyword>
<organism evidence="10 11">
    <name type="scientific">Ignelater luminosus</name>
    <name type="common">Cucubano</name>
    <name type="synonym">Pyrophorus luminosus</name>
    <dbReference type="NCBI Taxonomy" id="2038154"/>
    <lineage>
        <taxon>Eukaryota</taxon>
        <taxon>Metazoa</taxon>
        <taxon>Ecdysozoa</taxon>
        <taxon>Arthropoda</taxon>
        <taxon>Hexapoda</taxon>
        <taxon>Insecta</taxon>
        <taxon>Pterygota</taxon>
        <taxon>Neoptera</taxon>
        <taxon>Endopterygota</taxon>
        <taxon>Coleoptera</taxon>
        <taxon>Polyphaga</taxon>
        <taxon>Elateriformia</taxon>
        <taxon>Elateroidea</taxon>
        <taxon>Elateridae</taxon>
        <taxon>Agrypninae</taxon>
        <taxon>Pyrophorini</taxon>
        <taxon>Ignelater</taxon>
    </lineage>
</organism>
<reference evidence="10" key="1">
    <citation type="submission" date="2019-08" db="EMBL/GenBank/DDBJ databases">
        <title>The genome of the North American firefly Photinus pyralis.</title>
        <authorList>
            <consortium name="Photinus pyralis genome working group"/>
            <person name="Fallon T.R."/>
            <person name="Sander Lower S.E."/>
            <person name="Weng J.-K."/>
        </authorList>
    </citation>
    <scope>NUCLEOTIDE SEQUENCE</scope>
    <source>
        <strain evidence="10">TRF0915ILg1</strain>
        <tissue evidence="10">Whole body</tissue>
    </source>
</reference>
<evidence type="ECO:0000256" key="5">
    <source>
        <dbReference type="ARBA" id="ARBA00022794"/>
    </source>
</evidence>
<keyword evidence="11" id="KW-1185">Reference proteome</keyword>
<accession>A0A8K0D7K8</accession>
<dbReference type="OrthoDB" id="6343432at2759"/>
<evidence type="ECO:0000256" key="3">
    <source>
        <dbReference type="ARBA" id="ARBA00010091"/>
    </source>
</evidence>
<proteinExistence type="inferred from homology"/>
<feature type="domain" description="Centriolar and ciliogenesis-associated protein HYLS1 C-terminal" evidence="9">
    <location>
        <begin position="191"/>
        <end position="237"/>
    </location>
</feature>
<evidence type="ECO:0000256" key="8">
    <source>
        <dbReference type="SAM" id="MobiDB-lite"/>
    </source>
</evidence>
<evidence type="ECO:0000256" key="4">
    <source>
        <dbReference type="ARBA" id="ARBA00022490"/>
    </source>
</evidence>
<dbReference type="PANTHER" id="PTHR34174">
    <property type="entry name" value="HYDROLETHALUS SYNDROME PROTEIN 1"/>
    <property type="match status" value="1"/>
</dbReference>
<dbReference type="PANTHER" id="PTHR34174:SF1">
    <property type="entry name" value="CENTRIOLAR AND CILIOGENESIS-ASSOCIATED PROTEIN HYLS1"/>
    <property type="match status" value="1"/>
</dbReference>
<comment type="caution">
    <text evidence="10">The sequence shown here is derived from an EMBL/GenBank/DDBJ whole genome shotgun (WGS) entry which is preliminary data.</text>
</comment>
<evidence type="ECO:0000256" key="1">
    <source>
        <dbReference type="ARBA" id="ARBA00004114"/>
    </source>
</evidence>
<comment type="subcellular location">
    <subcellularLocation>
        <location evidence="2">Cell projection</location>
        <location evidence="2">Cilium</location>
    </subcellularLocation>
    <subcellularLocation>
        <location evidence="1">Cytoplasm</location>
        <location evidence="1">Cytoskeleton</location>
        <location evidence="1">Microtubule organizing center</location>
        <location evidence="1">Centrosome</location>
        <location evidence="1">Centriole</location>
    </subcellularLocation>
</comment>
<dbReference type="InterPro" id="IPR027918">
    <property type="entry name" value="HYLS1_C_dom"/>
</dbReference>
<dbReference type="GO" id="GO:0005814">
    <property type="term" value="C:centriole"/>
    <property type="evidence" value="ECO:0007669"/>
    <property type="project" value="UniProtKB-SubCell"/>
</dbReference>
<dbReference type="GO" id="GO:0060271">
    <property type="term" value="P:cilium assembly"/>
    <property type="evidence" value="ECO:0007669"/>
    <property type="project" value="TreeGrafter"/>
</dbReference>
<dbReference type="Pfam" id="PF15311">
    <property type="entry name" value="HYLS1_C"/>
    <property type="match status" value="1"/>
</dbReference>
<keyword evidence="6" id="KW-0206">Cytoskeleton</keyword>
<evidence type="ECO:0000313" key="10">
    <source>
        <dbReference type="EMBL" id="KAF2901010.1"/>
    </source>
</evidence>
<dbReference type="GO" id="GO:0097730">
    <property type="term" value="C:non-motile cilium"/>
    <property type="evidence" value="ECO:0007669"/>
    <property type="project" value="TreeGrafter"/>
</dbReference>
<dbReference type="InterPro" id="IPR052319">
    <property type="entry name" value="Centriolar_ciliogenesis_assoc"/>
</dbReference>
<gene>
    <name evidence="10" type="ORF">ILUMI_05177</name>
</gene>
<feature type="region of interest" description="Disordered" evidence="8">
    <location>
        <begin position="137"/>
        <end position="161"/>
    </location>
</feature>
<evidence type="ECO:0000256" key="6">
    <source>
        <dbReference type="ARBA" id="ARBA00023212"/>
    </source>
</evidence>
<evidence type="ECO:0000256" key="7">
    <source>
        <dbReference type="ARBA" id="ARBA00023273"/>
    </source>
</evidence>
<evidence type="ECO:0000313" key="11">
    <source>
        <dbReference type="Proteomes" id="UP000801492"/>
    </source>
</evidence>
<protein>
    <recommendedName>
        <fullName evidence="9">Centriolar and ciliogenesis-associated protein HYLS1 C-terminal domain-containing protein</fullName>
    </recommendedName>
</protein>
<evidence type="ECO:0000259" key="9">
    <source>
        <dbReference type="Pfam" id="PF15311"/>
    </source>
</evidence>
<dbReference type="Proteomes" id="UP000801492">
    <property type="component" value="Unassembled WGS sequence"/>
</dbReference>
<comment type="similarity">
    <text evidence="3">Belongs to the HYLS1 family.</text>
</comment>
<dbReference type="EMBL" id="VTPC01001903">
    <property type="protein sequence ID" value="KAF2901010.1"/>
    <property type="molecule type" value="Genomic_DNA"/>
</dbReference>
<sequence>MTTKLDPAEVLAYLNELGYHNITAVQLKEFMKDLKRLIKYEKYQKELDIENVEPCPAYFQCNNYPVTSTRSAPTELSTAKQSIKKNIISVAIRKKSAPSCYNYQIPCDSSECTPVSNVARKIQIDNNENINLAPEVPKHSTESSLTTEIASPKRPKSCDTKYSKQKSRVTFQGNSLKPKASYIIPRAPVKPHKCDPVALYHKYQEGWKKHKLPGEDNHLQLRWAIRERLLGQPHTISAAPSMEQIATKRKTVNRI</sequence>
<keyword evidence="7" id="KW-0966">Cell projection</keyword>
<name>A0A8K0D7K8_IGNLU</name>
<dbReference type="AlphaFoldDB" id="A0A8K0D7K8"/>